<name>C0ZE73_BREBN</name>
<sequence>MNLTWVMPAEEEVFGISITCRIRAELCLFVRMYDKMTLNHPRRMVFLCHSSGEMGWVYGFFCLSESTQAGGRSRFFPVEGGNP</sequence>
<dbReference type="STRING" id="358681.BBR47_31050"/>
<accession>C0ZE73</accession>
<evidence type="ECO:0000313" key="1">
    <source>
        <dbReference type="EMBL" id="BAH44082.1"/>
    </source>
</evidence>
<keyword evidence="2" id="KW-1185">Reference proteome</keyword>
<dbReference type="HOGENOM" id="CLU_2535995_0_0_9"/>
<proteinExistence type="predicted"/>
<dbReference type="Proteomes" id="UP000001877">
    <property type="component" value="Chromosome"/>
</dbReference>
<evidence type="ECO:0000313" key="2">
    <source>
        <dbReference type="Proteomes" id="UP000001877"/>
    </source>
</evidence>
<dbReference type="EMBL" id="AP008955">
    <property type="protein sequence ID" value="BAH44082.1"/>
    <property type="molecule type" value="Genomic_DNA"/>
</dbReference>
<gene>
    <name evidence="1" type="ordered locus">BBR47_31050</name>
</gene>
<protein>
    <submittedName>
        <fullName evidence="1">Uncharacterized protein</fullName>
    </submittedName>
</protein>
<dbReference type="KEGG" id="bbe:BBR47_31050"/>
<dbReference type="AlphaFoldDB" id="C0ZE73"/>
<organism evidence="1 2">
    <name type="scientific">Brevibacillus brevis (strain 47 / JCM 6285 / NBRC 100599)</name>
    <dbReference type="NCBI Taxonomy" id="358681"/>
    <lineage>
        <taxon>Bacteria</taxon>
        <taxon>Bacillati</taxon>
        <taxon>Bacillota</taxon>
        <taxon>Bacilli</taxon>
        <taxon>Bacillales</taxon>
        <taxon>Paenibacillaceae</taxon>
        <taxon>Brevibacillus</taxon>
    </lineage>
</organism>
<reference evidence="1 2" key="1">
    <citation type="submission" date="2005-03" db="EMBL/GenBank/DDBJ databases">
        <title>Brevibacillus brevis strain 47, complete genome.</title>
        <authorList>
            <person name="Hosoyama A."/>
            <person name="Yamada R."/>
            <person name="Hongo Y."/>
            <person name="Terui Y."/>
            <person name="Ankai A."/>
            <person name="Masuyama W."/>
            <person name="Sekiguchi M."/>
            <person name="Takeda T."/>
            <person name="Asano K."/>
            <person name="Ohji S."/>
            <person name="Ichikawa N."/>
            <person name="Narita S."/>
            <person name="Aoki N."/>
            <person name="Miura H."/>
            <person name="Matsushita S."/>
            <person name="Sekigawa T."/>
            <person name="Yamagata H."/>
            <person name="Yoshikawa H."/>
            <person name="Udaka S."/>
            <person name="Tanikawa S."/>
            <person name="Fujita N."/>
        </authorList>
    </citation>
    <scope>NUCLEOTIDE SEQUENCE [LARGE SCALE GENOMIC DNA]</scope>
    <source>
        <strain evidence="2">47 / JCM 6285 / NBRC 100599</strain>
    </source>
</reference>